<evidence type="ECO:0000256" key="10">
    <source>
        <dbReference type="SAM" id="MobiDB-lite"/>
    </source>
</evidence>
<feature type="compositionally biased region" description="Polar residues" evidence="10">
    <location>
        <begin position="70"/>
        <end position="79"/>
    </location>
</feature>
<evidence type="ECO:0000256" key="4">
    <source>
        <dbReference type="ARBA" id="ARBA00022801"/>
    </source>
</evidence>
<dbReference type="SUPFAM" id="SSF56219">
    <property type="entry name" value="DNase I-like"/>
    <property type="match status" value="1"/>
</dbReference>
<comment type="cofactor">
    <cofactor evidence="7 9">
        <name>Mg(2+)</name>
        <dbReference type="ChEBI" id="CHEBI:18420"/>
    </cofactor>
    <cofactor evidence="7 9">
        <name>Mn(2+)</name>
        <dbReference type="ChEBI" id="CHEBI:29035"/>
    </cofactor>
    <text evidence="7 9">Probably binds two magnesium or manganese ions per subunit.</text>
</comment>
<dbReference type="Gene3D" id="3.60.10.10">
    <property type="entry name" value="Endonuclease/exonuclease/phosphatase"/>
    <property type="match status" value="1"/>
</dbReference>
<evidence type="ECO:0000256" key="8">
    <source>
        <dbReference type="PIRSR" id="PIRSR604808-3"/>
    </source>
</evidence>
<dbReference type="AlphaFoldDB" id="A0A8H3QKU3"/>
<dbReference type="PROSITE" id="PS00728">
    <property type="entry name" value="AP_NUCLEASE_F1_3"/>
    <property type="match status" value="1"/>
</dbReference>
<name>A0A8H3QKU3_9GLOM</name>
<feature type="site" description="Interaction with DNA substrate" evidence="8">
    <location>
        <position position="357"/>
    </location>
</feature>
<accession>A0A8H3QKU3</accession>
<dbReference type="GO" id="GO:0005634">
    <property type="term" value="C:nucleus"/>
    <property type="evidence" value="ECO:0007669"/>
    <property type="project" value="TreeGrafter"/>
</dbReference>
<comment type="similarity">
    <text evidence="2 9">Belongs to the DNA repair enzymes AP/ExoA family.</text>
</comment>
<dbReference type="Proteomes" id="UP000615446">
    <property type="component" value="Unassembled WGS sequence"/>
</dbReference>
<comment type="cofactor">
    <cofactor evidence="1">
        <name>Mn(2+)</name>
        <dbReference type="ChEBI" id="CHEBI:29035"/>
    </cofactor>
</comment>
<dbReference type="InterPro" id="IPR004808">
    <property type="entry name" value="AP_endonuc_1"/>
</dbReference>
<dbReference type="PROSITE" id="PS51435">
    <property type="entry name" value="AP_NUCLEASE_F1_4"/>
    <property type="match status" value="1"/>
</dbReference>
<proteinExistence type="inferred from homology"/>
<feature type="domain" description="Endonuclease/exonuclease/phosphatase" evidence="11">
    <location>
        <begin position="111"/>
        <end position="357"/>
    </location>
</feature>
<dbReference type="InterPro" id="IPR005135">
    <property type="entry name" value="Endo/exonuclease/phosphatase"/>
</dbReference>
<dbReference type="NCBIfam" id="TIGR00633">
    <property type="entry name" value="xth"/>
    <property type="match status" value="1"/>
</dbReference>
<keyword evidence="5 7" id="KW-0460">Magnesium</keyword>
<feature type="site" description="Transition state stabilizer" evidence="8">
    <location>
        <position position="257"/>
    </location>
</feature>
<feature type="active site" evidence="6">
    <location>
        <position position="216"/>
    </location>
</feature>
<evidence type="ECO:0000313" key="13">
    <source>
        <dbReference type="Proteomes" id="UP000615446"/>
    </source>
</evidence>
<evidence type="ECO:0000256" key="3">
    <source>
        <dbReference type="ARBA" id="ARBA00022723"/>
    </source>
</evidence>
<feature type="binding site" evidence="7">
    <location>
        <position position="142"/>
    </location>
    <ligand>
        <name>Mg(2+)</name>
        <dbReference type="ChEBI" id="CHEBI:18420"/>
        <label>1</label>
    </ligand>
</feature>
<keyword evidence="9" id="KW-0227">DNA damage</keyword>
<evidence type="ECO:0000256" key="2">
    <source>
        <dbReference type="ARBA" id="ARBA00007092"/>
    </source>
</evidence>
<feature type="binding site" evidence="7">
    <location>
        <position position="114"/>
    </location>
    <ligand>
        <name>Mg(2+)</name>
        <dbReference type="ChEBI" id="CHEBI:18420"/>
        <label>1</label>
    </ligand>
</feature>
<dbReference type="GO" id="GO:0003906">
    <property type="term" value="F:DNA-(apurinic or apyrimidinic site) endonuclease activity"/>
    <property type="evidence" value="ECO:0007669"/>
    <property type="project" value="TreeGrafter"/>
</dbReference>
<feature type="site" description="Important for catalytic activity" evidence="8">
    <location>
        <position position="330"/>
    </location>
</feature>
<dbReference type="InterPro" id="IPR036691">
    <property type="entry name" value="Endo/exonu/phosph_ase_sf"/>
</dbReference>
<protein>
    <recommendedName>
        <fullName evidence="9">DNA-(apurinic or apyrimidinic site) endonuclease</fullName>
        <ecNumber evidence="9">3.1.-.-</ecNumber>
    </recommendedName>
</protein>
<evidence type="ECO:0000259" key="11">
    <source>
        <dbReference type="Pfam" id="PF03372"/>
    </source>
</evidence>
<gene>
    <name evidence="12" type="ORF">RCL2_000999100</name>
</gene>
<feature type="binding site" evidence="7">
    <location>
        <position position="356"/>
    </location>
    <ligand>
        <name>Mg(2+)</name>
        <dbReference type="ChEBI" id="CHEBI:18420"/>
        <label>1</label>
    </ligand>
</feature>
<sequence>MQLWCKSIGFDPSLCKIYCANQVRPIALLHNGHAKLTYLDHGKIIKRQKNTIEKYLKSEVKEKNTHGNESDSSPESSTRPTKKAKKDETNTNTKIPENLFFEKREGTVKLASWNVSGLNAALKKGFKTYVEAEDPDILCIQETKVNKEVKDVVDFKKYQYRWWGFDDKKGYAGIAVFSKFEPISTSFGLPTHPDPETTKGRIITLEFESLYYVACYVPNAGDKLVRLKEKVIWDEVMEKYLRQLDEKKPVIWAGDLNVAHKPIDLARPDTNQKTPGFTSEEREDFERILNGGNSKFIDTWRHFHPDTKGQYTYFSYRFKCYSKNIGWRLDYHVVSERILDKVIESEIRSNVYGASDHVPIVLVLKEL</sequence>
<evidence type="ECO:0000256" key="7">
    <source>
        <dbReference type="PIRSR" id="PIRSR604808-2"/>
    </source>
</evidence>
<dbReference type="EC" id="3.1.-.-" evidence="9"/>
<feature type="binding site" evidence="7">
    <location>
        <position position="357"/>
    </location>
    <ligand>
        <name>Mg(2+)</name>
        <dbReference type="ChEBI" id="CHEBI:18420"/>
        <label>1</label>
    </ligand>
</feature>
<dbReference type="Pfam" id="PF03372">
    <property type="entry name" value="Exo_endo_phos"/>
    <property type="match status" value="1"/>
</dbReference>
<dbReference type="EMBL" id="BLAL01000062">
    <property type="protein sequence ID" value="GES82807.1"/>
    <property type="molecule type" value="Genomic_DNA"/>
</dbReference>
<feature type="active site" description="Proton acceptor" evidence="6">
    <location>
        <position position="357"/>
    </location>
</feature>
<keyword evidence="9" id="KW-0234">DNA repair</keyword>
<dbReference type="PANTHER" id="PTHR22748:SF6">
    <property type="entry name" value="DNA-(APURINIC OR APYRIMIDINIC SITE) ENDONUCLEASE"/>
    <property type="match status" value="1"/>
</dbReference>
<feature type="active site" description="Proton donor/acceptor" evidence="6">
    <location>
        <position position="255"/>
    </location>
</feature>
<feature type="binding site" evidence="7">
    <location>
        <position position="255"/>
    </location>
    <ligand>
        <name>Mg(2+)</name>
        <dbReference type="ChEBI" id="CHEBI:18420"/>
        <label>1</label>
    </ligand>
</feature>
<feature type="compositionally biased region" description="Basic and acidic residues" evidence="10">
    <location>
        <begin position="59"/>
        <end position="69"/>
    </location>
</feature>
<feature type="binding site" evidence="7">
    <location>
        <position position="257"/>
    </location>
    <ligand>
        <name>Mg(2+)</name>
        <dbReference type="ChEBI" id="CHEBI:18420"/>
        <label>1</label>
    </ligand>
</feature>
<reference evidence="12" key="1">
    <citation type="submission" date="2019-10" db="EMBL/GenBank/DDBJ databases">
        <title>Conservation and host-specific expression of non-tandemly repeated heterogenous ribosome RNA gene in arbuscular mycorrhizal fungi.</title>
        <authorList>
            <person name="Maeda T."/>
            <person name="Kobayashi Y."/>
            <person name="Nakagawa T."/>
            <person name="Ezawa T."/>
            <person name="Yamaguchi K."/>
            <person name="Bino T."/>
            <person name="Nishimoto Y."/>
            <person name="Shigenobu S."/>
            <person name="Kawaguchi M."/>
        </authorList>
    </citation>
    <scope>NUCLEOTIDE SEQUENCE</scope>
    <source>
        <strain evidence="12">HR1</strain>
    </source>
</reference>
<dbReference type="CDD" id="cd09087">
    <property type="entry name" value="Ape1-like_AP-endo"/>
    <property type="match status" value="1"/>
</dbReference>
<comment type="caution">
    <text evidence="12">The sequence shown here is derived from an EMBL/GenBank/DDBJ whole genome shotgun (WGS) entry which is preliminary data.</text>
</comment>
<dbReference type="InterPro" id="IPR020848">
    <property type="entry name" value="AP_endonuclease_F1_CS"/>
</dbReference>
<organism evidence="12 13">
    <name type="scientific">Rhizophagus clarus</name>
    <dbReference type="NCBI Taxonomy" id="94130"/>
    <lineage>
        <taxon>Eukaryota</taxon>
        <taxon>Fungi</taxon>
        <taxon>Fungi incertae sedis</taxon>
        <taxon>Mucoromycota</taxon>
        <taxon>Glomeromycotina</taxon>
        <taxon>Glomeromycetes</taxon>
        <taxon>Glomerales</taxon>
        <taxon>Glomeraceae</taxon>
        <taxon>Rhizophagus</taxon>
    </lineage>
</organism>
<dbReference type="PANTHER" id="PTHR22748">
    <property type="entry name" value="AP ENDONUCLEASE"/>
    <property type="match status" value="1"/>
</dbReference>
<keyword evidence="4" id="KW-0378">Hydrolase</keyword>
<keyword evidence="7" id="KW-0464">Manganese</keyword>
<evidence type="ECO:0000256" key="9">
    <source>
        <dbReference type="RuleBase" id="RU362131"/>
    </source>
</evidence>
<dbReference type="GO" id="GO:0008311">
    <property type="term" value="F:double-stranded DNA 3'-5' DNA exonuclease activity"/>
    <property type="evidence" value="ECO:0007669"/>
    <property type="project" value="TreeGrafter"/>
</dbReference>
<evidence type="ECO:0000313" key="12">
    <source>
        <dbReference type="EMBL" id="GES82807.1"/>
    </source>
</evidence>
<dbReference type="GO" id="GO:0008081">
    <property type="term" value="F:phosphoric diester hydrolase activity"/>
    <property type="evidence" value="ECO:0007669"/>
    <property type="project" value="TreeGrafter"/>
</dbReference>
<dbReference type="InterPro" id="IPR020847">
    <property type="entry name" value="AP_endonuclease_F1_BS"/>
</dbReference>
<dbReference type="PROSITE" id="PS00726">
    <property type="entry name" value="AP_NUCLEASE_F1_1"/>
    <property type="match status" value="1"/>
</dbReference>
<dbReference type="NCBIfam" id="TIGR00195">
    <property type="entry name" value="exoDNase_III"/>
    <property type="match status" value="1"/>
</dbReference>
<dbReference type="GO" id="GO:0046872">
    <property type="term" value="F:metal ion binding"/>
    <property type="evidence" value="ECO:0007669"/>
    <property type="project" value="UniProtKB-KW"/>
</dbReference>
<dbReference type="OrthoDB" id="498125at2759"/>
<keyword evidence="3 7" id="KW-0479">Metal-binding</keyword>
<evidence type="ECO:0000256" key="1">
    <source>
        <dbReference type="ARBA" id="ARBA00001936"/>
    </source>
</evidence>
<dbReference type="GO" id="GO:0006284">
    <property type="term" value="P:base-excision repair"/>
    <property type="evidence" value="ECO:0007669"/>
    <property type="project" value="TreeGrafter"/>
</dbReference>
<evidence type="ECO:0000256" key="5">
    <source>
        <dbReference type="ARBA" id="ARBA00022842"/>
    </source>
</evidence>
<dbReference type="GO" id="GO:0003677">
    <property type="term" value="F:DNA binding"/>
    <property type="evidence" value="ECO:0007669"/>
    <property type="project" value="InterPro"/>
</dbReference>
<evidence type="ECO:0000256" key="6">
    <source>
        <dbReference type="PIRSR" id="PIRSR604808-1"/>
    </source>
</evidence>
<feature type="region of interest" description="Disordered" evidence="10">
    <location>
        <begin position="59"/>
        <end position="89"/>
    </location>
</feature>